<feature type="region of interest" description="Disordered" evidence="1">
    <location>
        <begin position="1071"/>
        <end position="1116"/>
    </location>
</feature>
<dbReference type="PANTHER" id="PTHR47667">
    <property type="entry name" value="REGULATOR OF TY1 TRANSPOSITION PROTEIN 107"/>
    <property type="match status" value="1"/>
</dbReference>
<gene>
    <name evidence="3" type="ORF">M408DRAFT_28858</name>
</gene>
<dbReference type="GO" id="GO:0006302">
    <property type="term" value="P:double-strand break repair"/>
    <property type="evidence" value="ECO:0007669"/>
    <property type="project" value="TreeGrafter"/>
</dbReference>
<evidence type="ECO:0000256" key="1">
    <source>
        <dbReference type="SAM" id="MobiDB-lite"/>
    </source>
</evidence>
<feature type="domain" description="BRCT" evidence="2">
    <location>
        <begin position="418"/>
        <end position="502"/>
    </location>
</feature>
<dbReference type="Proteomes" id="UP000054097">
    <property type="component" value="Unassembled WGS sequence"/>
</dbReference>
<dbReference type="Pfam" id="PF16589">
    <property type="entry name" value="BRCT_2"/>
    <property type="match status" value="1"/>
</dbReference>
<dbReference type="GO" id="GO:1990683">
    <property type="term" value="P:DNA double-strand break attachment to nuclear envelope"/>
    <property type="evidence" value="ECO:0007669"/>
    <property type="project" value="TreeGrafter"/>
</dbReference>
<feature type="domain" description="BRCT" evidence="2">
    <location>
        <begin position="1149"/>
        <end position="1195"/>
    </location>
</feature>
<dbReference type="GO" id="GO:0005634">
    <property type="term" value="C:nucleus"/>
    <property type="evidence" value="ECO:0007669"/>
    <property type="project" value="TreeGrafter"/>
</dbReference>
<feature type="compositionally biased region" description="Basic residues" evidence="1">
    <location>
        <begin position="788"/>
        <end position="799"/>
    </location>
</feature>
<evidence type="ECO:0000313" key="3">
    <source>
        <dbReference type="EMBL" id="KIM22220.1"/>
    </source>
</evidence>
<dbReference type="EMBL" id="KN824360">
    <property type="protein sequence ID" value="KIM22220.1"/>
    <property type="molecule type" value="Genomic_DNA"/>
</dbReference>
<feature type="compositionally biased region" description="Basic residues" evidence="1">
    <location>
        <begin position="751"/>
        <end position="769"/>
    </location>
</feature>
<evidence type="ECO:0000313" key="4">
    <source>
        <dbReference type="Proteomes" id="UP000054097"/>
    </source>
</evidence>
<feature type="compositionally biased region" description="Low complexity" evidence="1">
    <location>
        <begin position="1011"/>
        <end position="1022"/>
    </location>
</feature>
<feature type="compositionally biased region" description="Basic and acidic residues" evidence="1">
    <location>
        <begin position="1071"/>
        <end position="1090"/>
    </location>
</feature>
<evidence type="ECO:0000259" key="2">
    <source>
        <dbReference type="PROSITE" id="PS50172"/>
    </source>
</evidence>
<dbReference type="OrthoDB" id="342264at2759"/>
<keyword evidence="4" id="KW-1185">Reference proteome</keyword>
<feature type="domain" description="BRCT" evidence="2">
    <location>
        <begin position="1218"/>
        <end position="1317"/>
    </location>
</feature>
<proteinExistence type="predicted"/>
<sequence>MAAQVTSTRQPGAAPPLFSDLRYYIASCVPISHQTGMRKILDSHGAIEYVFTDSDDFEGANEVQKGTAVVLPLWIERSLANKTLQDARHFSASPSDIFSTLVIATDHLPPGDVETIIAGTRAKGGMYRDGLTRDVTHLLVLSPTGDKYRTARRHAAQTGIKIVLVHWFDDCFKVEHRLPEAPYEEPLLQAEQELRQQAGGEERLKSDVPIKPSKIRLPERAQSFYDALKKASTPPPDGSPSKSIGSIRPQLGVWDERRILLSHSLMLSKDRRATVIREIKRCGGDVIPVDYGKSKAREYRDSDIDATDEPDSDAEMTEHLQFEIQFANGGLQGRKDLKLSPRYRDMDAYEALLVMQGKVDVLVTKYRSGLAYLAALYGLNDKRREVTIGTLPWVFYVQYSGAISSPKSQLLHFPVRRGAVPDIKGKTITVTNYQGPARDYLKKLINIMAGPRSETDPEVFSATLSKQTSMVIASRLEGKKVESAQSWRIPIVNHLWLEDTLKAWKGANLAEPRYTHWRSKITYGDLLPGSSVVDANDPDLKIDAEQVAQEMKAIGYDSKRIQAAMIGDMGAFLDGKGLRHWRAVVHEETTSSHAEVEASLRVNETVMEIDVAIDEDIPETSPVRARTSDRPSSVMVTRTRYDSPSGRTLVPVITRPRSDSAPGRGDMGGGNITSLTAMTSKKDKRALSQQTPSNNPQPAPEATFELPSTQPSKTGASASTAPLLRSPWDPSPTKVSSGVVTNDSPVEFRRPGRKRRVHQDKPAKVHRAKQAPVTVRDADEDEEDARPKASKRSTAKHRAHEVAQPDDSSAEDEPTIRHREAKQDDTRRESNGKGKKRNIQTQESDEEFRVETQDDLISRRRKVVNATENQGPLGIDISPDTFARNGHVYPRRSMRKEEDASDSEQQERKGKKPITSKADKAIKRLRNSISGKEDADTTKGGKGKGKAETRKRTVPANTDDSEIEDVSEPEPQPQIKKRAAVKGKGKGKPKKSETASITPALSENEHAAAPSTSSRPSSSQLSSEEEETQNPRPRRGAATKATQVLKEKIMPDANRFAQEMKVGDVRNDWEENKKRRRDSEVEESEHTPEIKKRKKIDKGTTAKKDRDASHPVPDPEVRMLTTRVVISDKDLNKLHDMGIQQVQDPLSCTHLVSNAIMRTEKFISAIAVCPIIVTEKWVRECLRAKRIVDTAPYLLHDREGEEKFKFSLKACLDQARETGTTLFEGHTFYLVFGPDASDVLIGTLTSAVKSAGGKVSRQTPSLRQMEDHIEKRHVVSDFSEEKRWKALFQKKIPIYSQELIITSILQQRMPDWHDPRVVLRFPPA</sequence>
<dbReference type="InterPro" id="IPR053036">
    <property type="entry name" value="CellCycle_DNARepair_Reg"/>
</dbReference>
<feature type="compositionally biased region" description="Basic and acidic residues" evidence="1">
    <location>
        <begin position="814"/>
        <end position="832"/>
    </location>
</feature>
<reference evidence="4" key="2">
    <citation type="submission" date="2015-01" db="EMBL/GenBank/DDBJ databases">
        <title>Evolutionary Origins and Diversification of the Mycorrhizal Mutualists.</title>
        <authorList>
            <consortium name="DOE Joint Genome Institute"/>
            <consortium name="Mycorrhizal Genomics Consortium"/>
            <person name="Kohler A."/>
            <person name="Kuo A."/>
            <person name="Nagy L.G."/>
            <person name="Floudas D."/>
            <person name="Copeland A."/>
            <person name="Barry K.W."/>
            <person name="Cichocki N."/>
            <person name="Veneault-Fourrey C."/>
            <person name="LaButti K."/>
            <person name="Lindquist E.A."/>
            <person name="Lipzen A."/>
            <person name="Lundell T."/>
            <person name="Morin E."/>
            <person name="Murat C."/>
            <person name="Riley R."/>
            <person name="Ohm R."/>
            <person name="Sun H."/>
            <person name="Tunlid A."/>
            <person name="Henrissat B."/>
            <person name="Grigoriev I.V."/>
            <person name="Hibbett D.S."/>
            <person name="Martin F."/>
        </authorList>
    </citation>
    <scope>NUCLEOTIDE SEQUENCE [LARGE SCALE GENOMIC DNA]</scope>
    <source>
        <strain evidence="4">MAFF 305830</strain>
    </source>
</reference>
<dbReference type="PANTHER" id="PTHR47667:SF1">
    <property type="entry name" value="REGULATOR OF TY1 TRANSPOSITION PROTEIN 107"/>
    <property type="match status" value="1"/>
</dbReference>
<feature type="compositionally biased region" description="Polar residues" evidence="1">
    <location>
        <begin position="733"/>
        <end position="744"/>
    </location>
</feature>
<feature type="domain" description="BRCT" evidence="2">
    <location>
        <begin position="93"/>
        <end position="185"/>
    </location>
</feature>
<feature type="compositionally biased region" description="Basic and acidic residues" evidence="1">
    <location>
        <begin position="1097"/>
        <end position="1116"/>
    </location>
</feature>
<feature type="compositionally biased region" description="Basic residues" evidence="1">
    <location>
        <begin position="975"/>
        <end position="989"/>
    </location>
</feature>
<organism evidence="3 4">
    <name type="scientific">Serendipita vermifera MAFF 305830</name>
    <dbReference type="NCBI Taxonomy" id="933852"/>
    <lineage>
        <taxon>Eukaryota</taxon>
        <taxon>Fungi</taxon>
        <taxon>Dikarya</taxon>
        <taxon>Basidiomycota</taxon>
        <taxon>Agaricomycotina</taxon>
        <taxon>Agaricomycetes</taxon>
        <taxon>Sebacinales</taxon>
        <taxon>Serendipitaceae</taxon>
        <taxon>Serendipita</taxon>
    </lineage>
</organism>
<dbReference type="Pfam" id="PF16770">
    <property type="entry name" value="RTT107_BRCT_5"/>
    <property type="match status" value="1"/>
</dbReference>
<feature type="compositionally biased region" description="Basic and acidic residues" evidence="1">
    <location>
        <begin position="931"/>
        <end position="951"/>
    </location>
</feature>
<feature type="region of interest" description="Disordered" evidence="1">
    <location>
        <begin position="617"/>
        <end position="1059"/>
    </location>
</feature>
<dbReference type="HOGENOM" id="CLU_002149_1_0_1"/>
<dbReference type="InterPro" id="IPR001357">
    <property type="entry name" value="BRCT_dom"/>
</dbReference>
<feature type="compositionally biased region" description="Acidic residues" evidence="1">
    <location>
        <begin position="959"/>
        <end position="968"/>
    </location>
</feature>
<accession>A0A0C3AC49</accession>
<dbReference type="STRING" id="933852.A0A0C3AC49"/>
<dbReference type="PROSITE" id="PS50172">
    <property type="entry name" value="BRCT"/>
    <property type="match status" value="4"/>
</dbReference>
<dbReference type="Gene3D" id="3.40.50.10190">
    <property type="entry name" value="BRCT domain"/>
    <property type="match status" value="4"/>
</dbReference>
<feature type="compositionally biased region" description="Basic and acidic residues" evidence="1">
    <location>
        <begin position="847"/>
        <end position="858"/>
    </location>
</feature>
<dbReference type="InterPro" id="IPR036420">
    <property type="entry name" value="BRCT_dom_sf"/>
</dbReference>
<dbReference type="CDD" id="cd18432">
    <property type="entry name" value="BRCT_PAXIP1_rpt6_like"/>
    <property type="match status" value="1"/>
</dbReference>
<dbReference type="GO" id="GO:0035361">
    <property type="term" value="C:Cul8-RING ubiquitin ligase complex"/>
    <property type="evidence" value="ECO:0007669"/>
    <property type="project" value="TreeGrafter"/>
</dbReference>
<dbReference type="SUPFAM" id="SSF52113">
    <property type="entry name" value="BRCT domain"/>
    <property type="match status" value="3"/>
</dbReference>
<dbReference type="Pfam" id="PF12738">
    <property type="entry name" value="PTCB-BRCT"/>
    <property type="match status" value="2"/>
</dbReference>
<name>A0A0C3AC49_SERVB</name>
<protein>
    <recommendedName>
        <fullName evidence="2">BRCT domain-containing protein</fullName>
    </recommendedName>
</protein>
<feature type="compositionally biased region" description="Polar residues" evidence="1">
    <location>
        <begin position="706"/>
        <end position="720"/>
    </location>
</feature>
<dbReference type="CDD" id="cd17743">
    <property type="entry name" value="BRCT_BRC1_like_rpt5"/>
    <property type="match status" value="1"/>
</dbReference>
<reference evidence="3 4" key="1">
    <citation type="submission" date="2014-04" db="EMBL/GenBank/DDBJ databases">
        <authorList>
            <consortium name="DOE Joint Genome Institute"/>
            <person name="Kuo A."/>
            <person name="Zuccaro A."/>
            <person name="Kohler A."/>
            <person name="Nagy L.G."/>
            <person name="Floudas D."/>
            <person name="Copeland A."/>
            <person name="Barry K.W."/>
            <person name="Cichocki N."/>
            <person name="Veneault-Fourrey C."/>
            <person name="LaButti K."/>
            <person name="Lindquist E.A."/>
            <person name="Lipzen A."/>
            <person name="Lundell T."/>
            <person name="Morin E."/>
            <person name="Murat C."/>
            <person name="Sun H."/>
            <person name="Tunlid A."/>
            <person name="Henrissat B."/>
            <person name="Grigoriev I.V."/>
            <person name="Hibbett D.S."/>
            <person name="Martin F."/>
            <person name="Nordberg H.P."/>
            <person name="Cantor M.N."/>
            <person name="Hua S.X."/>
        </authorList>
    </citation>
    <scope>NUCLEOTIDE SEQUENCE [LARGE SCALE GENOMIC DNA]</scope>
    <source>
        <strain evidence="3 4">MAFF 305830</strain>
    </source>
</reference>
<dbReference type="CDD" id="cd18436">
    <property type="entry name" value="BRCT_BRC1_like_rpt2"/>
    <property type="match status" value="1"/>
</dbReference>
<dbReference type="SMART" id="SM00292">
    <property type="entry name" value="BRCT"/>
    <property type="match status" value="4"/>
</dbReference>
<feature type="compositionally biased region" description="Polar residues" evidence="1">
    <location>
        <begin position="687"/>
        <end position="696"/>
    </location>
</feature>